<dbReference type="Proteomes" id="UP001193734">
    <property type="component" value="Unassembled WGS sequence"/>
</dbReference>
<protein>
    <recommendedName>
        <fullName evidence="3">IS110 family transposase</fullName>
    </recommendedName>
</protein>
<evidence type="ECO:0000313" key="1">
    <source>
        <dbReference type="EMBL" id="NPE13236.1"/>
    </source>
</evidence>
<reference evidence="1 2" key="1">
    <citation type="submission" date="2020-05" db="EMBL/GenBank/DDBJ databases">
        <title>Distinct polysaccharide utilization as determinants for interspecies competition between intestinal Prevotella spp.</title>
        <authorList>
            <person name="Galvez E.J.C."/>
            <person name="Iljazovic A."/>
            <person name="Strowig T."/>
        </authorList>
    </citation>
    <scope>NUCLEOTIDE SEQUENCE [LARGE SCALE GENOMIC DNA]</scope>
    <source>
        <strain evidence="1 2">PROD</strain>
    </source>
</reference>
<feature type="non-terminal residue" evidence="1">
    <location>
        <position position="1"/>
    </location>
</feature>
<accession>A0ABX2ASY2</accession>
<evidence type="ECO:0008006" key="3">
    <source>
        <dbReference type="Google" id="ProtNLM"/>
    </source>
</evidence>
<dbReference type="RefSeq" id="WP_216655532.1">
    <property type="nucleotide sequence ID" value="NZ_JABKKE010000003.1"/>
</dbReference>
<sequence length="71" mass="7588">DKIDKKIASLIESDGELAEVFRIVTSVPGIGRAQSSSMYDSRGAAALCPGLCACCPVGARSVKERFVRRMI</sequence>
<proteinExistence type="predicted"/>
<gene>
    <name evidence="1" type="ORF">HPS55_02645</name>
</gene>
<evidence type="ECO:0000313" key="2">
    <source>
        <dbReference type="Proteomes" id="UP001193734"/>
    </source>
</evidence>
<name>A0ABX2ASY2_9BACT</name>
<dbReference type="GeneID" id="82156656"/>
<dbReference type="EMBL" id="JABKKE010000003">
    <property type="protein sequence ID" value="NPE13236.1"/>
    <property type="molecule type" value="Genomic_DNA"/>
</dbReference>
<keyword evidence="2" id="KW-1185">Reference proteome</keyword>
<organism evidence="1 2">
    <name type="scientific">Xylanibacter rodentium</name>
    <dbReference type="NCBI Taxonomy" id="2736289"/>
    <lineage>
        <taxon>Bacteria</taxon>
        <taxon>Pseudomonadati</taxon>
        <taxon>Bacteroidota</taxon>
        <taxon>Bacteroidia</taxon>
        <taxon>Bacteroidales</taxon>
        <taxon>Prevotellaceae</taxon>
        <taxon>Xylanibacter</taxon>
    </lineage>
</organism>
<comment type="caution">
    <text evidence="1">The sequence shown here is derived from an EMBL/GenBank/DDBJ whole genome shotgun (WGS) entry which is preliminary data.</text>
</comment>